<organism evidence="1">
    <name type="scientific">Elphidium margaritaceum</name>
    <dbReference type="NCBI Taxonomy" id="933848"/>
    <lineage>
        <taxon>Eukaryota</taxon>
        <taxon>Sar</taxon>
        <taxon>Rhizaria</taxon>
        <taxon>Retaria</taxon>
        <taxon>Foraminifera</taxon>
        <taxon>Rotaliida</taxon>
        <taxon>Elphidiidae</taxon>
        <taxon>Elphidium</taxon>
    </lineage>
</organism>
<evidence type="ECO:0000313" key="1">
    <source>
        <dbReference type="EMBL" id="CAD8732134.1"/>
    </source>
</evidence>
<gene>
    <name evidence="1" type="ORF">EMAR1385_LOCUS1013</name>
</gene>
<name>A0A7S0XN99_9EUKA</name>
<protein>
    <submittedName>
        <fullName evidence="1">Uncharacterized protein</fullName>
    </submittedName>
</protein>
<dbReference type="EMBL" id="HBFI01001436">
    <property type="protein sequence ID" value="CAD8732134.1"/>
    <property type="molecule type" value="Transcribed_RNA"/>
</dbReference>
<proteinExistence type="predicted"/>
<sequence length="187" mass="21869">MDTNILQPRQENGQFIVAEDMDQYESCTSREILLSESIKAKALHSCLGDNDAQQKPEAGNGLLGFFKQYLQRNQNKVNDIFKHYNHDCITRKEDLCSVLAVCITIHEQWKFLMRNNIHEDADRGPLETIRMQKKDINVVATYLSFWILEQEMYDINIHKDAFCQSMSRYLKSFVKETNSDKPKKMNP</sequence>
<accession>A0A7S0XN99</accession>
<reference evidence="1" key="1">
    <citation type="submission" date="2021-01" db="EMBL/GenBank/DDBJ databases">
        <authorList>
            <person name="Corre E."/>
            <person name="Pelletier E."/>
            <person name="Niang G."/>
            <person name="Scheremetjew M."/>
            <person name="Finn R."/>
            <person name="Kale V."/>
            <person name="Holt S."/>
            <person name="Cochrane G."/>
            <person name="Meng A."/>
            <person name="Brown T."/>
            <person name="Cohen L."/>
        </authorList>
    </citation>
    <scope>NUCLEOTIDE SEQUENCE</scope>
</reference>
<dbReference type="AlphaFoldDB" id="A0A7S0XN99"/>